<dbReference type="NCBIfam" id="NF012209">
    <property type="entry name" value="LEPR-8K"/>
    <property type="match status" value="1"/>
</dbReference>
<accession>A0ABS8XQ72</accession>
<gene>
    <name evidence="1" type="ORF">LXT13_01200</name>
</gene>
<comment type="caution">
    <text evidence="1">The sequence shown here is derived from an EMBL/GenBank/DDBJ whole genome shotgun (WGS) entry which is preliminary data.</text>
</comment>
<name>A0ABS8XQ72_9BURK</name>
<proteinExistence type="predicted"/>
<dbReference type="InterPro" id="IPR053786">
    <property type="entry name" value="LEPRxLL_CS"/>
</dbReference>
<organism evidence="1 2">
    <name type="scientific">Pelomonas cellulosilytica</name>
    <dbReference type="NCBI Taxonomy" id="2906762"/>
    <lineage>
        <taxon>Bacteria</taxon>
        <taxon>Pseudomonadati</taxon>
        <taxon>Pseudomonadota</taxon>
        <taxon>Betaproteobacteria</taxon>
        <taxon>Burkholderiales</taxon>
        <taxon>Sphaerotilaceae</taxon>
        <taxon>Roseateles</taxon>
    </lineage>
</organism>
<reference evidence="1 2" key="1">
    <citation type="submission" date="2021-12" db="EMBL/GenBank/DDBJ databases">
        <title>Genome seq of P8.</title>
        <authorList>
            <person name="Seo T."/>
        </authorList>
    </citation>
    <scope>NUCLEOTIDE SEQUENCE [LARGE SCALE GENOMIC DNA]</scope>
    <source>
        <strain evidence="1 2">P8</strain>
    </source>
</reference>
<evidence type="ECO:0000313" key="2">
    <source>
        <dbReference type="Proteomes" id="UP001200741"/>
    </source>
</evidence>
<dbReference type="Proteomes" id="UP001200741">
    <property type="component" value="Unassembled WGS sequence"/>
</dbReference>
<dbReference type="EMBL" id="JAJTWU010000001">
    <property type="protein sequence ID" value="MCE4553062.1"/>
    <property type="molecule type" value="Genomic_DNA"/>
</dbReference>
<keyword evidence="2" id="KW-1185">Reference proteome</keyword>
<sequence length="2812" mass="270280">MKLRSLLPRRWRRTSNSTGAVALAPVRGGVRAWQLEALEARVLLSADPVLGAVPVALLPDAHAAALMGAYEPGAIDAAALIDQGQSVVGTPGAGNAVWIGHADGSPVVVHGDLTVYADGAGGHVRQEGDLIVAGNYTAFGSGHTNVISGSLAAGGNYNNADSIRVSGTVSITSGGSIALGGNNTHYLGGNDSSSTDVLTLTAAATGNISFLGSLSAGSEGGDLLSSLTITQAHNVTFSQDVAINGNLTINATGIVTFSKGITLGNGGNLTVLGASRVVFNDAVVLQQGGSMDVAADSIDMLNGALGSGAIAGTGTVKLRPATLATPIDLFYLPGVPTTGALQLTAQEMRAFGSGFTSFTIGTADGSGHALAGSGDVLVGTAEDGAAVVGGSLKVLGNHVTVVDIDDNLQRGLKLGPARSLTLDARSDITLNNFTEADSLAMTSAAGGIRQVDLNPGDGVSEPLRGLSLTASALTGVSLPNLEINQLDVVNNGQGDIVLNENAARSTSRFADTVIDGTVTLLHLAQTGVTGSNGISLTSHAGTSITDGSARPGNITLAAGAGISLATDGALSLSALGTGSDINLQAPVSVHGGPVTLAAADAFTANSSAPITSTGPSSVTITSGTGALTLGAAVTTVGGTLTLNSAGVLDLTDVTLDAGQSGAIALTSAGDLKVGGLSAASSITLTSTGGAILDALTGNAPNLDGDAALATLTSLNGVGTAIAPLYTRLGSLTASVSGTSGGVFVQESTPLTIATGGLTTAGSGAIVVQNGAGDMAVAGPVHANGSGNILLEAIAGSLAVQSDVLAQAGSISLVAGANLALTGTEVRTRGAGQTLDLRAGFGVSASLSVGATTLLATAGGAQRLQTAGAVTLGSIDAGSATVTVVAGAAVTSASQSASIVAGSLRVQSGGDIGTGAAPLQIKAANLAASGAGSLAFNEVDDVRVGSVAEVAVNRVGTLGTVTATTPSTALAGLTATGGSLVLNAGGAITLDTAASAGGHLRLSAATSLDVNAAVSSSGGQLTLLAGAAITHAAAGGLSTAGGAIDEQASAALSMAATTTVNSNGGRLRLQSGGVLTPGQLNAGSGEAWMQGTRISSAAGAGVDLVAGAARLLATGTGANDGIASSSDALSLQVQRLAVQSAGLGGVYLSEADDVLVDSIAASSGNRVQADGTVATLPADATVNGLAGLSAPLVLSAGGSLATLAGVNAQRVRLSAGSDLGVNADVVSADVLSLSAARDITMNPIALTAGGSLDWVAGRDLFMQAGTVATAQGASSLQAGRDVRVGQIDVGSTRALTVNAGGSLRDPDVPGDSTVNLKAGKLVLIATAGIGVGGNAIETTATYLGASSGGGIYVTETDGLSINGALGTSFGSVQRVAADGSLGSVPVTEVQGLSSGAAAVVLRTLGGALTVDAAVQTQQGHIRLESSGALALNAGLASNGGIISLLAGGAVTQAAAGIVRSSGGAVDLQAAGAWTMAQGSLVSSGGSTLRLSATGALALAELDAGSGLMSITASQVKDLTGDDDTQADLTAGSLMLRTTGTAATDGVGAGSDLIEMRVPRLAVATAGGGVFLSQLGGAAVVDSLAAFTSARTGPDGAFMLADVTDAALAGITSSGSFVLLGAGDVTLGGASTATGAVLITSPGSLSVNGALSGLVVSLNAGADLLLNANVSATGSTRSVDLVATRDITQGQGVGVQSANGVIALQAGRDITIETLNAGIAGAALIAGGAILDGDAAGDTETDITAGALRLTAGGDAGTPANALETSVTTLSGSAASLSLAQVQALAVDRVTISLQRVGSNGGVTPLELGPQEDLTTATGGALLLTVNSGDLTINAGTASPAHAVTSGGALLLRAVTGSVAVKAGITAAGNASLRAGGDLSFNSAGNVTLAGASSLDAEAGASLTMADGAVFTSGSGSLRLAATLNLAIGALQTGGDVSLLARNITDAGGAETDITARALRVQSTGTGTTQGFGTGAAPLQLQVATLAASVAGTGAGGFFAREVDALAVDAVGVSTTRVGADGSTTSVADAALSDLVSAGNVVLVTGGSLSLTDGGNADGLALQSGGNVLLDVTGDLSLGAALRSTSGVVSLLATGSMALNAGVAITRTGRTLDVQAGGAVTMAPAATLAVVDAAIRVQAGGDLTLGGIASGLGQVSLISTGGSIVAASGHTGAEVSTASLRLSAAVGIGRADDRLETTVQRISARAAGGGIWLQEADGVTITDVAVSVRRVSATATTAASIDDATQSDLVTTGGNGSIALATTDGNIVFADGTAPLDGRSVTADGTGTVSLKAGGATAFVNLPAGAIQQQGPVTIDSALKFDGAVTVTAGQGGGRGDGPVTISGAIDGTAGGAADRLVVASDGADVVFGGAIGAVERLGGLAVSDARNISFAQDVKLAGDLTLQASGKVEFKGGLDLSSGSLSIVGATELVIGNVVVSSGSAVIHVDALTLSGLITGSAAARVELAGASGDMAVGGTGAGLAIGGAQLAALQGFGEVQLGRSDLGTTRIDVATLGSVVTPHLTLAGGTLALQGAATGPNAGVQLLDLAAGQDLTLAGRLALTAAGADVHAAVGGALRMNTDGVLATQGGDVQVQAGGDLRVGRIDTRGAGASPAAVVLASTGGTISEANGDAAVDVYADLFTLRGRGPALAGGASEAPAALDVQANTLDVDAPRGVVLRDSGSNGLTAFNLLDGGQVYQLLTAQGTPVRQPSVAAMPAQPTAAAADAWAWLNALRPLAESRDTTLASGMPTLSMAAALDVAEMERVAAVFHADPAPLLPSQLAALLNPSSAAAAAEAPAQDSARFRVWSEELVL</sequence>
<evidence type="ECO:0000313" key="1">
    <source>
        <dbReference type="EMBL" id="MCE4553062.1"/>
    </source>
</evidence>
<protein>
    <submittedName>
        <fullName evidence="1">LEPR-XLL domain-containing protein</fullName>
    </submittedName>
</protein>
<dbReference type="RefSeq" id="WP_233369773.1">
    <property type="nucleotide sequence ID" value="NZ_JAJTWU010000001.1"/>
</dbReference>